<accession>A0AAW8S0P0</accession>
<dbReference type="AlphaFoldDB" id="A0AAW8S0P0"/>
<protein>
    <submittedName>
        <fullName evidence="1">Replication terminator protein</fullName>
    </submittedName>
</protein>
<sequence>MEKPIDLQLSELANGAVQEKLDGELQKVFANIHDPNTSATAKRGVTIKLEFKPDETRKVVSVASDFTTKLAPVEGVATTVLTGKDLTTGKVEARELKSEVPGQTYIDTETGQPKTDVGQPIDVIEKEEAKQKQIIDLQKKRG</sequence>
<dbReference type="EMBL" id="JARPWH010000189">
    <property type="protein sequence ID" value="MDT2405136.1"/>
    <property type="molecule type" value="Genomic_DNA"/>
</dbReference>
<gene>
    <name evidence="1" type="ORF">P7D43_22500</name>
</gene>
<dbReference type="RefSeq" id="WP_207487870.1">
    <property type="nucleotide sequence ID" value="NZ_JARPWH010000189.1"/>
</dbReference>
<organism evidence="1 2">
    <name type="scientific">Enterococcus avium</name>
    <name type="common">Streptococcus avium</name>
    <dbReference type="NCBI Taxonomy" id="33945"/>
    <lineage>
        <taxon>Bacteria</taxon>
        <taxon>Bacillati</taxon>
        <taxon>Bacillota</taxon>
        <taxon>Bacilli</taxon>
        <taxon>Lactobacillales</taxon>
        <taxon>Enterococcaceae</taxon>
        <taxon>Enterococcus</taxon>
    </lineage>
</organism>
<comment type="caution">
    <text evidence="1">The sequence shown here is derived from an EMBL/GenBank/DDBJ whole genome shotgun (WGS) entry which is preliminary data.</text>
</comment>
<dbReference type="Proteomes" id="UP001260773">
    <property type="component" value="Unassembled WGS sequence"/>
</dbReference>
<evidence type="ECO:0000313" key="1">
    <source>
        <dbReference type="EMBL" id="MDT2405136.1"/>
    </source>
</evidence>
<name>A0AAW8S0P0_ENTAV</name>
<evidence type="ECO:0000313" key="2">
    <source>
        <dbReference type="Proteomes" id="UP001260773"/>
    </source>
</evidence>
<reference evidence="1" key="1">
    <citation type="submission" date="2023-03" db="EMBL/GenBank/DDBJ databases">
        <authorList>
            <person name="Shen W."/>
            <person name="Cai J."/>
        </authorList>
    </citation>
    <scope>NUCLEOTIDE SEQUENCE</scope>
    <source>
        <strain evidence="1">P33-2</strain>
    </source>
</reference>
<proteinExistence type="predicted"/>